<keyword evidence="7" id="KW-1185">Reference proteome</keyword>
<protein>
    <submittedName>
        <fullName evidence="6">WHG domain-containing protein</fullName>
    </submittedName>
</protein>
<evidence type="ECO:0000259" key="5">
    <source>
        <dbReference type="PROSITE" id="PS50977"/>
    </source>
</evidence>
<evidence type="ECO:0000313" key="7">
    <source>
        <dbReference type="Proteomes" id="UP000707731"/>
    </source>
</evidence>
<accession>A0ABS0DGR9</accession>
<reference evidence="6 7" key="1">
    <citation type="submission" date="2020-10" db="EMBL/GenBank/DDBJ databases">
        <title>Identification of Nocardia species via Next-generation sequencing and recognition of intraspecies genetic diversity.</title>
        <authorList>
            <person name="Li P."/>
            <person name="Li P."/>
            <person name="Lu B."/>
        </authorList>
    </citation>
    <scope>NUCLEOTIDE SEQUENCE [LARGE SCALE GENOMIC DNA]</scope>
    <source>
        <strain evidence="6 7">BJ06-0143</strain>
    </source>
</reference>
<evidence type="ECO:0000256" key="2">
    <source>
        <dbReference type="ARBA" id="ARBA00023125"/>
    </source>
</evidence>
<keyword evidence="2 4" id="KW-0238">DNA-binding</keyword>
<dbReference type="EMBL" id="JADLQN010000002">
    <property type="protein sequence ID" value="MBF6356129.1"/>
    <property type="molecule type" value="Genomic_DNA"/>
</dbReference>
<dbReference type="RefSeq" id="WP_195002961.1">
    <property type="nucleotide sequence ID" value="NZ_JADLQN010000002.1"/>
</dbReference>
<keyword evidence="3" id="KW-0804">Transcription</keyword>
<proteinExistence type="predicted"/>
<dbReference type="Pfam" id="PF13305">
    <property type="entry name" value="TetR_C_33"/>
    <property type="match status" value="1"/>
</dbReference>
<gene>
    <name evidence="6" type="ORF">IU449_16545</name>
</gene>
<dbReference type="InterPro" id="IPR001647">
    <property type="entry name" value="HTH_TetR"/>
</dbReference>
<dbReference type="SUPFAM" id="SSF48498">
    <property type="entry name" value="Tetracyclin repressor-like, C-terminal domain"/>
    <property type="match status" value="1"/>
</dbReference>
<name>A0ABS0DGR9_9NOCA</name>
<evidence type="ECO:0000256" key="1">
    <source>
        <dbReference type="ARBA" id="ARBA00023015"/>
    </source>
</evidence>
<organism evidence="6 7">
    <name type="scientific">Nocardia higoensis</name>
    <dbReference type="NCBI Taxonomy" id="228599"/>
    <lineage>
        <taxon>Bacteria</taxon>
        <taxon>Bacillati</taxon>
        <taxon>Actinomycetota</taxon>
        <taxon>Actinomycetes</taxon>
        <taxon>Mycobacteriales</taxon>
        <taxon>Nocardiaceae</taxon>
        <taxon>Nocardia</taxon>
    </lineage>
</organism>
<evidence type="ECO:0000256" key="3">
    <source>
        <dbReference type="ARBA" id="ARBA00023163"/>
    </source>
</evidence>
<dbReference type="InterPro" id="IPR009057">
    <property type="entry name" value="Homeodomain-like_sf"/>
</dbReference>
<dbReference type="PROSITE" id="PS50977">
    <property type="entry name" value="HTH_TETR_2"/>
    <property type="match status" value="1"/>
</dbReference>
<feature type="DNA-binding region" description="H-T-H motif" evidence="4">
    <location>
        <begin position="28"/>
        <end position="47"/>
    </location>
</feature>
<dbReference type="Proteomes" id="UP000707731">
    <property type="component" value="Unassembled WGS sequence"/>
</dbReference>
<dbReference type="SUPFAM" id="SSF46689">
    <property type="entry name" value="Homeodomain-like"/>
    <property type="match status" value="1"/>
</dbReference>
<dbReference type="InterPro" id="IPR036271">
    <property type="entry name" value="Tet_transcr_reg_TetR-rel_C_sf"/>
</dbReference>
<dbReference type="PANTHER" id="PTHR30055">
    <property type="entry name" value="HTH-TYPE TRANSCRIPTIONAL REGULATOR RUTR"/>
    <property type="match status" value="1"/>
</dbReference>
<comment type="caution">
    <text evidence="6">The sequence shown here is derived from an EMBL/GenBank/DDBJ whole genome shotgun (WGS) entry which is preliminary data.</text>
</comment>
<sequence length="189" mass="20120">MARATLSPAAVVEIALAILDESGPEALTLSSVAGRAGVATPSLYKHVRNLAELRALVSARVLGDIADRVGAAVLGRSADDAIRALMTAWREYVRHHPHRYAAVVQRPDPLTEEAGARLVGIVTAALRAYGLTDSAAVHATRCLRSAVHGFVILEAQGGFGLPEKLDESYDLLIGMTIAGLRADRHDDRR</sequence>
<keyword evidence="1" id="KW-0805">Transcription regulation</keyword>
<dbReference type="Gene3D" id="1.10.10.60">
    <property type="entry name" value="Homeodomain-like"/>
    <property type="match status" value="1"/>
</dbReference>
<evidence type="ECO:0000256" key="4">
    <source>
        <dbReference type="PROSITE-ProRule" id="PRU00335"/>
    </source>
</evidence>
<evidence type="ECO:0000313" key="6">
    <source>
        <dbReference type="EMBL" id="MBF6356129.1"/>
    </source>
</evidence>
<dbReference type="PANTHER" id="PTHR30055:SF239">
    <property type="entry name" value="TRANSCRIPTIONAL REGULATORY PROTEIN"/>
    <property type="match status" value="1"/>
</dbReference>
<feature type="domain" description="HTH tetR-type" evidence="5">
    <location>
        <begin position="5"/>
        <end position="65"/>
    </location>
</feature>
<dbReference type="Gene3D" id="1.10.357.10">
    <property type="entry name" value="Tetracycline Repressor, domain 2"/>
    <property type="match status" value="1"/>
</dbReference>
<dbReference type="InterPro" id="IPR025996">
    <property type="entry name" value="MT1864/Rv1816-like_C"/>
</dbReference>
<dbReference type="InterPro" id="IPR050109">
    <property type="entry name" value="HTH-type_TetR-like_transc_reg"/>
</dbReference>